<dbReference type="GO" id="GO:0042147">
    <property type="term" value="P:retrograde transport, endosome to Golgi"/>
    <property type="evidence" value="ECO:0007669"/>
    <property type="project" value="TreeGrafter"/>
</dbReference>
<dbReference type="GO" id="GO:0005770">
    <property type="term" value="C:late endosome"/>
    <property type="evidence" value="ECO:0007669"/>
    <property type="project" value="TreeGrafter"/>
</dbReference>
<protein>
    <submittedName>
        <fullName evidence="3">FAD dependent oxidoreductase</fullName>
    </submittedName>
</protein>
<organism evidence="3 4">
    <name type="scientific">Apodospora peruviana</name>
    <dbReference type="NCBI Taxonomy" id="516989"/>
    <lineage>
        <taxon>Eukaryota</taxon>
        <taxon>Fungi</taxon>
        <taxon>Dikarya</taxon>
        <taxon>Ascomycota</taxon>
        <taxon>Pezizomycotina</taxon>
        <taxon>Sordariomycetes</taxon>
        <taxon>Sordariomycetidae</taxon>
        <taxon>Sordariales</taxon>
        <taxon>Lasiosphaeriaceae</taxon>
        <taxon>Apodospora</taxon>
    </lineage>
</organism>
<evidence type="ECO:0000256" key="1">
    <source>
        <dbReference type="SAM" id="MobiDB-lite"/>
    </source>
</evidence>
<gene>
    <name evidence="3" type="ORF">B0H66DRAFT_490941</name>
</gene>
<comment type="caution">
    <text evidence="3">The sequence shown here is derived from an EMBL/GenBank/DDBJ whole genome shotgun (WGS) entry which is preliminary data.</text>
</comment>
<evidence type="ECO:0000259" key="2">
    <source>
        <dbReference type="Pfam" id="PF01266"/>
    </source>
</evidence>
<dbReference type="PANTHER" id="PTHR13847:SF185">
    <property type="entry name" value="FAD DEPENDENT OXIDOREDUCTASE SUPERFAMILY (AFU_ORTHOLOGUE AFUA_3G02360)"/>
    <property type="match status" value="1"/>
</dbReference>
<feature type="region of interest" description="Disordered" evidence="1">
    <location>
        <begin position="104"/>
        <end position="141"/>
    </location>
</feature>
<accession>A0AAE0ITJ2</accession>
<dbReference type="Proteomes" id="UP001283341">
    <property type="component" value="Unassembled WGS sequence"/>
</dbReference>
<dbReference type="EMBL" id="JAUEDM010000001">
    <property type="protein sequence ID" value="KAK3331031.1"/>
    <property type="molecule type" value="Genomic_DNA"/>
</dbReference>
<reference evidence="3" key="2">
    <citation type="submission" date="2023-06" db="EMBL/GenBank/DDBJ databases">
        <authorList>
            <consortium name="Lawrence Berkeley National Laboratory"/>
            <person name="Haridas S."/>
            <person name="Hensen N."/>
            <person name="Bonometti L."/>
            <person name="Westerberg I."/>
            <person name="Brannstrom I.O."/>
            <person name="Guillou S."/>
            <person name="Cros-Aarteil S."/>
            <person name="Calhoun S."/>
            <person name="Kuo A."/>
            <person name="Mondo S."/>
            <person name="Pangilinan J."/>
            <person name="Riley R."/>
            <person name="Labutti K."/>
            <person name="Andreopoulos B."/>
            <person name="Lipzen A."/>
            <person name="Chen C."/>
            <person name="Yanf M."/>
            <person name="Daum C."/>
            <person name="Ng V."/>
            <person name="Clum A."/>
            <person name="Steindorff A."/>
            <person name="Ohm R."/>
            <person name="Martin F."/>
            <person name="Silar P."/>
            <person name="Natvig D."/>
            <person name="Lalanne C."/>
            <person name="Gautier V."/>
            <person name="Ament-Velasquez S.L."/>
            <person name="Kruys A."/>
            <person name="Hutchinson M.I."/>
            <person name="Powell A.J."/>
            <person name="Barry K."/>
            <person name="Miller A.N."/>
            <person name="Grigoriev I.V."/>
            <person name="Debuchy R."/>
            <person name="Gladieux P."/>
            <person name="Thoren M.H."/>
            <person name="Johannesson H."/>
        </authorList>
    </citation>
    <scope>NUCLEOTIDE SEQUENCE</scope>
    <source>
        <strain evidence="3">CBS 118394</strain>
    </source>
</reference>
<feature type="domain" description="FAD dependent oxidoreductase" evidence="2">
    <location>
        <begin position="8"/>
        <end position="426"/>
    </location>
</feature>
<proteinExistence type="predicted"/>
<dbReference type="AlphaFoldDB" id="A0AAE0ITJ2"/>
<dbReference type="InterPro" id="IPR036188">
    <property type="entry name" value="FAD/NAD-bd_sf"/>
</dbReference>
<feature type="compositionally biased region" description="Basic and acidic residues" evidence="1">
    <location>
        <begin position="104"/>
        <end position="117"/>
    </location>
</feature>
<evidence type="ECO:0000313" key="3">
    <source>
        <dbReference type="EMBL" id="KAK3331031.1"/>
    </source>
</evidence>
<dbReference type="PANTHER" id="PTHR13847">
    <property type="entry name" value="SARCOSINE DEHYDROGENASE-RELATED"/>
    <property type="match status" value="1"/>
</dbReference>
<dbReference type="Gene3D" id="3.30.9.10">
    <property type="entry name" value="D-Amino Acid Oxidase, subunit A, domain 2"/>
    <property type="match status" value="1"/>
</dbReference>
<feature type="non-terminal residue" evidence="3">
    <location>
        <position position="439"/>
    </location>
</feature>
<sequence>MAAPTPTVILGAGIIGCSIAYYLSEHQDPSSIHIVEPANELFSSASGYAGGFLARDWHGPATAQLAALSFEEHRRLAEEHCGRDRWGYSATVAIGYAASAEGAGKKRGDDWLRDGTSRADAAPTESTGAAQGGKTDDDAMIPGWLRRREGDQVDFISASDDGRPTTAQVDPALLCAFLLQECVDRGVTVHQPARVVEFGKDAEGNLATVSIVAEGGGAATTRKPPSMLAIPHTPILVTPCTRLIVAAGAWSGRAFGDLFPDSGTEIPVGSLAGHSVVFKSPRWHRELEEKGCHTVFTTADEFAPEIFARLGGGIYFAGLNSDAIPLPDLPGTVWPDPEAIQLLMRTAGELMGSEEDMDDLEVVQEGLCFRPVTPRGVPIVSRVSDDLLGAGLTTKSGADGGVYLATGHGPWGISLSLGTGKVLAEMAQGRAVSADVSAL</sequence>
<evidence type="ECO:0000313" key="4">
    <source>
        <dbReference type="Proteomes" id="UP001283341"/>
    </source>
</evidence>
<dbReference type="InterPro" id="IPR006076">
    <property type="entry name" value="FAD-dep_OxRdtase"/>
</dbReference>
<dbReference type="Gene3D" id="3.50.50.60">
    <property type="entry name" value="FAD/NAD(P)-binding domain"/>
    <property type="match status" value="1"/>
</dbReference>
<dbReference type="SUPFAM" id="SSF51971">
    <property type="entry name" value="Nucleotide-binding domain"/>
    <property type="match status" value="1"/>
</dbReference>
<keyword evidence="4" id="KW-1185">Reference proteome</keyword>
<reference evidence="3" key="1">
    <citation type="journal article" date="2023" name="Mol. Phylogenet. Evol.">
        <title>Genome-scale phylogeny and comparative genomics of the fungal order Sordariales.</title>
        <authorList>
            <person name="Hensen N."/>
            <person name="Bonometti L."/>
            <person name="Westerberg I."/>
            <person name="Brannstrom I.O."/>
            <person name="Guillou S."/>
            <person name="Cros-Aarteil S."/>
            <person name="Calhoun S."/>
            <person name="Haridas S."/>
            <person name="Kuo A."/>
            <person name="Mondo S."/>
            <person name="Pangilinan J."/>
            <person name="Riley R."/>
            <person name="LaButti K."/>
            <person name="Andreopoulos B."/>
            <person name="Lipzen A."/>
            <person name="Chen C."/>
            <person name="Yan M."/>
            <person name="Daum C."/>
            <person name="Ng V."/>
            <person name="Clum A."/>
            <person name="Steindorff A."/>
            <person name="Ohm R.A."/>
            <person name="Martin F."/>
            <person name="Silar P."/>
            <person name="Natvig D.O."/>
            <person name="Lalanne C."/>
            <person name="Gautier V."/>
            <person name="Ament-Velasquez S.L."/>
            <person name="Kruys A."/>
            <person name="Hutchinson M.I."/>
            <person name="Powell A.J."/>
            <person name="Barry K."/>
            <person name="Miller A.N."/>
            <person name="Grigoriev I.V."/>
            <person name="Debuchy R."/>
            <person name="Gladieux P."/>
            <person name="Hiltunen Thoren M."/>
            <person name="Johannesson H."/>
        </authorList>
    </citation>
    <scope>NUCLEOTIDE SEQUENCE</scope>
    <source>
        <strain evidence="3">CBS 118394</strain>
    </source>
</reference>
<dbReference type="Pfam" id="PF01266">
    <property type="entry name" value="DAO"/>
    <property type="match status" value="1"/>
</dbReference>
<dbReference type="GO" id="GO:0005829">
    <property type="term" value="C:cytosol"/>
    <property type="evidence" value="ECO:0007669"/>
    <property type="project" value="GOC"/>
</dbReference>
<name>A0AAE0ITJ2_9PEZI</name>